<dbReference type="InterPro" id="IPR003961">
    <property type="entry name" value="FN3_dom"/>
</dbReference>
<keyword evidence="1" id="KW-0677">Repeat</keyword>
<sequence>YTIPNLNPQTTYSIQLSAHVNNTLSEPVSITARTQPVHTRTGSEPNISSQKLGFGNYSVGWRSVQGPVQYYRVIYVRRSGGNTTQISVPGRVNEILLNNLNPAEVYDVTITAVLPNQEIVVGNLEISTSAESQPTEDSSRSAWIEWEQHPFMFTSYRITAIPVTGGQTHRWEVGAGESNARLSDLEPGTLYNILVEGFTNGQYVTVADIQRRTDIDPPSNLRIIKSNTNVIGLHWNPPKSNITGYSLTYQLDGRGTETAYIPPPRSTDV</sequence>
<protein>
    <recommendedName>
        <fullName evidence="2">Fibronectin type-III domain-containing protein</fullName>
    </recommendedName>
</protein>
<dbReference type="Pfam" id="PF00041">
    <property type="entry name" value="fn3"/>
    <property type="match status" value="1"/>
</dbReference>
<dbReference type="AlphaFoldDB" id="H2ZJT0"/>
<dbReference type="InterPro" id="IPR013783">
    <property type="entry name" value="Ig-like_fold"/>
</dbReference>
<dbReference type="Proteomes" id="UP000007875">
    <property type="component" value="Unassembled WGS sequence"/>
</dbReference>
<feature type="domain" description="Fibronectin type-III" evidence="2">
    <location>
        <begin position="217"/>
        <end position="269"/>
    </location>
</feature>
<dbReference type="CDD" id="cd00063">
    <property type="entry name" value="FN3"/>
    <property type="match status" value="2"/>
</dbReference>
<reference evidence="4" key="1">
    <citation type="submission" date="2003-08" db="EMBL/GenBank/DDBJ databases">
        <authorList>
            <person name="Birren B."/>
            <person name="Nusbaum C."/>
            <person name="Abebe A."/>
            <person name="Abouelleil A."/>
            <person name="Adekoya E."/>
            <person name="Ait-zahra M."/>
            <person name="Allen N."/>
            <person name="Allen T."/>
            <person name="An P."/>
            <person name="Anderson M."/>
            <person name="Anderson S."/>
            <person name="Arachchi H."/>
            <person name="Armbruster J."/>
            <person name="Bachantsang P."/>
            <person name="Baldwin J."/>
            <person name="Barry A."/>
            <person name="Bayul T."/>
            <person name="Blitshsteyn B."/>
            <person name="Bloom T."/>
            <person name="Blye J."/>
            <person name="Boguslavskiy L."/>
            <person name="Borowsky M."/>
            <person name="Boukhgalter B."/>
            <person name="Brunache A."/>
            <person name="Butler J."/>
            <person name="Calixte N."/>
            <person name="Calvo S."/>
            <person name="Camarata J."/>
            <person name="Campo K."/>
            <person name="Chang J."/>
            <person name="Cheshatsang Y."/>
            <person name="Citroen M."/>
            <person name="Collymore A."/>
            <person name="Considine T."/>
            <person name="Cook A."/>
            <person name="Cooke P."/>
            <person name="Corum B."/>
            <person name="Cuomo C."/>
            <person name="David R."/>
            <person name="Dawoe T."/>
            <person name="Degray S."/>
            <person name="Dodge S."/>
            <person name="Dooley K."/>
            <person name="Dorje P."/>
            <person name="Dorjee K."/>
            <person name="Dorris L."/>
            <person name="Duffey N."/>
            <person name="Dupes A."/>
            <person name="Elkins T."/>
            <person name="Engels R."/>
            <person name="Erickson J."/>
            <person name="Farina A."/>
            <person name="Faro S."/>
            <person name="Ferreira P."/>
            <person name="Fischer H."/>
            <person name="Fitzgerald M."/>
            <person name="Foley K."/>
            <person name="Gage D."/>
            <person name="Galagan J."/>
            <person name="Gearin G."/>
            <person name="Gnerre S."/>
            <person name="Gnirke A."/>
            <person name="Goyette A."/>
            <person name="Graham J."/>
            <person name="Grandbois E."/>
            <person name="Gyaltsen K."/>
            <person name="Hafez N."/>
            <person name="Hagopian D."/>
            <person name="Hagos B."/>
            <person name="Hall J."/>
            <person name="Hatcher B."/>
            <person name="Heller A."/>
            <person name="Higgins H."/>
            <person name="Honan T."/>
            <person name="Horn A."/>
            <person name="Houde N."/>
            <person name="Hughes L."/>
            <person name="Hulme W."/>
            <person name="Husby E."/>
            <person name="Iliev I."/>
            <person name="Jaffe D."/>
            <person name="Jones C."/>
            <person name="Kamal M."/>
            <person name="Kamat A."/>
            <person name="Kamvysselis M."/>
            <person name="Karlsson E."/>
            <person name="Kells C."/>
            <person name="Kieu A."/>
            <person name="Kisner P."/>
            <person name="Kodira C."/>
            <person name="Kulbokas E."/>
            <person name="Labutti K."/>
            <person name="Lama D."/>
            <person name="Landers T."/>
            <person name="Leger J."/>
            <person name="Levine S."/>
            <person name="Lewis D."/>
            <person name="Lewis T."/>
            <person name="Lindblad-toh K."/>
            <person name="Liu X."/>
            <person name="Lokyitsang T."/>
            <person name="Lokyitsang Y."/>
            <person name="Lucien O."/>
            <person name="Lui A."/>
            <person name="Ma L.J."/>
            <person name="Mabbitt R."/>
            <person name="Macdonald J."/>
            <person name="Maclean C."/>
            <person name="Major J."/>
            <person name="Manning J."/>
            <person name="Marabella R."/>
            <person name="Maru K."/>
            <person name="Matthews C."/>
            <person name="Mauceli E."/>
            <person name="Mccarthy M."/>
            <person name="Mcdonough S."/>
            <person name="Mcghee T."/>
            <person name="Meldrim J."/>
            <person name="Meneus L."/>
            <person name="Mesirov J."/>
            <person name="Mihalev A."/>
            <person name="Mihova T."/>
            <person name="Mikkelsen T."/>
            <person name="Mlenga V."/>
            <person name="Moru K."/>
            <person name="Mozes J."/>
            <person name="Mulrain L."/>
            <person name="Munson G."/>
            <person name="Naylor J."/>
            <person name="Newes C."/>
            <person name="Nguyen C."/>
            <person name="Nguyen N."/>
            <person name="Nguyen T."/>
            <person name="Nicol R."/>
            <person name="Nielsen C."/>
            <person name="Nizzari M."/>
            <person name="Norbu C."/>
            <person name="Norbu N."/>
            <person name="O'donnell P."/>
            <person name="Okoawo O."/>
            <person name="O'leary S."/>
            <person name="Omotosho B."/>
            <person name="O'neill K."/>
            <person name="Osman S."/>
            <person name="Parker S."/>
            <person name="Perrin D."/>
            <person name="Phunkhang P."/>
            <person name="Piqani B."/>
            <person name="Purcell S."/>
            <person name="Rachupka T."/>
            <person name="Ramasamy U."/>
            <person name="Rameau R."/>
            <person name="Ray V."/>
            <person name="Raymond C."/>
            <person name="Retta R."/>
            <person name="Richardson S."/>
            <person name="Rise C."/>
            <person name="Rodriguez J."/>
            <person name="Rogers J."/>
            <person name="Rogov P."/>
            <person name="Rutman M."/>
            <person name="Schupbach R."/>
            <person name="Seaman C."/>
            <person name="Settipalli S."/>
            <person name="Sharpe T."/>
            <person name="Sheridan J."/>
            <person name="Sherpa N."/>
            <person name="Shi J."/>
            <person name="Smirnov S."/>
            <person name="Smith C."/>
            <person name="Sougnez C."/>
            <person name="Spencer B."/>
            <person name="Stalker J."/>
            <person name="Stange-thomann N."/>
            <person name="Stavropoulos S."/>
            <person name="Stetson K."/>
            <person name="Stone C."/>
            <person name="Stone S."/>
            <person name="Stubbs M."/>
            <person name="Talamas J."/>
            <person name="Tchuinga P."/>
            <person name="Tenzing P."/>
            <person name="Tesfaye S."/>
            <person name="Theodore J."/>
            <person name="Thoulutsang Y."/>
            <person name="Topham K."/>
            <person name="Towey S."/>
            <person name="Tsamla T."/>
            <person name="Tsomo N."/>
            <person name="Vallee D."/>
            <person name="Vassiliev H."/>
            <person name="Venkataraman V."/>
            <person name="Vinson J."/>
            <person name="Vo A."/>
            <person name="Wade C."/>
            <person name="Wang S."/>
            <person name="Wangchuk T."/>
            <person name="Wangdi T."/>
            <person name="Whittaker C."/>
            <person name="Wilkinson J."/>
            <person name="Wu Y."/>
            <person name="Wyman D."/>
            <person name="Yadav S."/>
            <person name="Yang S."/>
            <person name="Yang X."/>
            <person name="Yeager S."/>
            <person name="Yee E."/>
            <person name="Young G."/>
            <person name="Zainoun J."/>
            <person name="Zembeck L."/>
            <person name="Zimmer A."/>
            <person name="Zody M."/>
            <person name="Lander E."/>
        </authorList>
    </citation>
    <scope>NUCLEOTIDE SEQUENCE [LARGE SCALE GENOMIC DNA]</scope>
</reference>
<dbReference type="SMART" id="SM00060">
    <property type="entry name" value="FN3"/>
    <property type="match status" value="2"/>
</dbReference>
<accession>H2ZJT0</accession>
<dbReference type="Gene3D" id="2.60.40.10">
    <property type="entry name" value="Immunoglobulins"/>
    <property type="match status" value="4"/>
</dbReference>
<dbReference type="HOGENOM" id="CLU_1036362_0_0_1"/>
<dbReference type="InterPro" id="IPR036116">
    <property type="entry name" value="FN3_sf"/>
</dbReference>
<evidence type="ECO:0000313" key="3">
    <source>
        <dbReference type="Ensembl" id="ENSCSAVP00000017846.1"/>
    </source>
</evidence>
<dbReference type="Ensembl" id="ENSCSAVT00000018040.1">
    <property type="protein sequence ID" value="ENSCSAVP00000017846.1"/>
    <property type="gene ID" value="ENSCSAVG00000010505.1"/>
</dbReference>
<evidence type="ECO:0000256" key="1">
    <source>
        <dbReference type="ARBA" id="ARBA00022737"/>
    </source>
</evidence>
<reference evidence="3" key="2">
    <citation type="submission" date="2025-08" db="UniProtKB">
        <authorList>
            <consortium name="Ensembl"/>
        </authorList>
    </citation>
    <scope>IDENTIFICATION</scope>
</reference>
<dbReference type="eggNOG" id="ENOG502RTSK">
    <property type="taxonomic scope" value="Eukaryota"/>
</dbReference>
<keyword evidence="4" id="KW-1185">Reference proteome</keyword>
<dbReference type="PANTHER" id="PTHR46708:SF2">
    <property type="entry name" value="FIBRONECTIN TYPE-III DOMAIN-CONTAINING PROTEIN"/>
    <property type="match status" value="1"/>
</dbReference>
<dbReference type="InterPro" id="IPR050991">
    <property type="entry name" value="ECM_Regulatory_Proteins"/>
</dbReference>
<evidence type="ECO:0000313" key="4">
    <source>
        <dbReference type="Proteomes" id="UP000007875"/>
    </source>
</evidence>
<proteinExistence type="predicted"/>
<name>H2ZJT0_CIOSA</name>
<feature type="domain" description="Fibronectin type-III" evidence="2">
    <location>
        <begin position="1"/>
        <end position="37"/>
    </location>
</feature>
<dbReference type="SUPFAM" id="SSF49265">
    <property type="entry name" value="Fibronectin type III"/>
    <property type="match status" value="3"/>
</dbReference>
<organism evidence="3 4">
    <name type="scientific">Ciona savignyi</name>
    <name type="common">Pacific transparent sea squirt</name>
    <dbReference type="NCBI Taxonomy" id="51511"/>
    <lineage>
        <taxon>Eukaryota</taxon>
        <taxon>Metazoa</taxon>
        <taxon>Chordata</taxon>
        <taxon>Tunicata</taxon>
        <taxon>Ascidiacea</taxon>
        <taxon>Phlebobranchia</taxon>
        <taxon>Cionidae</taxon>
        <taxon>Ciona</taxon>
    </lineage>
</organism>
<dbReference type="PROSITE" id="PS50853">
    <property type="entry name" value="FN3"/>
    <property type="match status" value="3"/>
</dbReference>
<feature type="domain" description="Fibronectin type-III" evidence="2">
    <location>
        <begin position="41"/>
        <end position="135"/>
    </location>
</feature>
<dbReference type="PANTHER" id="PTHR46708">
    <property type="entry name" value="TENASCIN"/>
    <property type="match status" value="1"/>
</dbReference>
<dbReference type="InParanoid" id="H2ZJT0"/>
<reference evidence="3" key="3">
    <citation type="submission" date="2025-09" db="UniProtKB">
        <authorList>
            <consortium name="Ensembl"/>
        </authorList>
    </citation>
    <scope>IDENTIFICATION</scope>
</reference>
<evidence type="ECO:0000259" key="2">
    <source>
        <dbReference type="PROSITE" id="PS50853"/>
    </source>
</evidence>